<dbReference type="InterPro" id="IPR029014">
    <property type="entry name" value="NiFe-Hase_large"/>
</dbReference>
<dbReference type="AlphaFoldDB" id="B0TIA2"/>
<name>B0TIA2_HELMI</name>
<dbReference type="Gene3D" id="1.10.645.10">
    <property type="entry name" value="Cytochrome-c3 Hydrogenase, chain B"/>
    <property type="match status" value="1"/>
</dbReference>
<evidence type="ECO:0000313" key="1">
    <source>
        <dbReference type="EMBL" id="ABZ83522.1"/>
    </source>
</evidence>
<gene>
    <name evidence="1" type="ORF">HM1_1052</name>
</gene>
<dbReference type="EMBL" id="CP000930">
    <property type="protein sequence ID" value="ABZ83522.1"/>
    <property type="molecule type" value="Genomic_DNA"/>
</dbReference>
<sequence length="78" mass="8625">MGPLARMRINGFYNGGTSTMDRICARSLEAALVGTEIPRPEWTFTMLGRIIRAYAPCLACGTHMIDLKKDAPPSRLIE</sequence>
<reference evidence="1 2" key="1">
    <citation type="journal article" date="2008" name="J. Bacteriol.">
        <title>The genome of Heliobacterium modesticaldum, a phototrophic representative of the Firmicutes containing the simplest photosynthetic apparatus.</title>
        <authorList>
            <person name="Sattley W.M."/>
            <person name="Madigan M.T."/>
            <person name="Swingley W.D."/>
            <person name="Cheung P.C."/>
            <person name="Clocksin K.M."/>
            <person name="Conrad A.L."/>
            <person name="Dejesa L.C."/>
            <person name="Honchak B.M."/>
            <person name="Jung D.O."/>
            <person name="Karbach L.E."/>
            <person name="Kurdoglu A."/>
            <person name="Lahiri S."/>
            <person name="Mastrian S.D."/>
            <person name="Page L.E."/>
            <person name="Taylor H.L."/>
            <person name="Wang Z.T."/>
            <person name="Raymond J."/>
            <person name="Chen M."/>
            <person name="Blankenship R.E."/>
            <person name="Touchman J.W."/>
        </authorList>
    </citation>
    <scope>NUCLEOTIDE SEQUENCE [LARGE SCALE GENOMIC DNA]</scope>
    <source>
        <strain evidence="2">ATCC 51547 / Ice1</strain>
    </source>
</reference>
<dbReference type="KEGG" id="hmo:HM1_1052"/>
<dbReference type="RefSeq" id="WP_012282051.1">
    <property type="nucleotide sequence ID" value="NC_010337.2"/>
</dbReference>
<dbReference type="HOGENOM" id="CLU_2617143_0_0_9"/>
<dbReference type="eggNOG" id="COG0374">
    <property type="taxonomic scope" value="Bacteria"/>
</dbReference>
<keyword evidence="2" id="KW-1185">Reference proteome</keyword>
<accession>B0TIA2</accession>
<dbReference type="OrthoDB" id="9761717at2"/>
<proteinExistence type="predicted"/>
<dbReference type="Proteomes" id="UP000008550">
    <property type="component" value="Chromosome"/>
</dbReference>
<evidence type="ECO:0000313" key="2">
    <source>
        <dbReference type="Proteomes" id="UP000008550"/>
    </source>
</evidence>
<protein>
    <submittedName>
        <fullName evidence="1">Ni/fe-hydrogenase, large subunit domain protein, putative</fullName>
    </submittedName>
</protein>
<organism evidence="1 2">
    <name type="scientific">Heliobacterium modesticaldum (strain ATCC 51547 / Ice1)</name>
    <dbReference type="NCBI Taxonomy" id="498761"/>
    <lineage>
        <taxon>Bacteria</taxon>
        <taxon>Bacillati</taxon>
        <taxon>Bacillota</taxon>
        <taxon>Clostridia</taxon>
        <taxon>Eubacteriales</taxon>
        <taxon>Heliobacteriaceae</taxon>
        <taxon>Heliomicrobium</taxon>
    </lineage>
</organism>
<dbReference type="STRING" id="498761.HM1_1052"/>